<sequence length="94" mass="10148">MFLLGAVRFVKETWLDTDERIEITYPSHDQGKSSNNSNNGSGHSSISYDDSDNETGGSVSEVITVISVPSQNVSVAGDALFLCYIANMSVESRV</sequence>
<dbReference type="Proteomes" id="UP000266723">
    <property type="component" value="Unassembled WGS sequence"/>
</dbReference>
<comment type="caution">
    <text evidence="2">The sequence shown here is derived from an EMBL/GenBank/DDBJ whole genome shotgun (WGS) entry which is preliminary data.</text>
</comment>
<organism evidence="2 3">
    <name type="scientific">Brassica cretica</name>
    <name type="common">Mustard</name>
    <dbReference type="NCBI Taxonomy" id="69181"/>
    <lineage>
        <taxon>Eukaryota</taxon>
        <taxon>Viridiplantae</taxon>
        <taxon>Streptophyta</taxon>
        <taxon>Embryophyta</taxon>
        <taxon>Tracheophyta</taxon>
        <taxon>Spermatophyta</taxon>
        <taxon>Magnoliopsida</taxon>
        <taxon>eudicotyledons</taxon>
        <taxon>Gunneridae</taxon>
        <taxon>Pentapetalae</taxon>
        <taxon>rosids</taxon>
        <taxon>malvids</taxon>
        <taxon>Brassicales</taxon>
        <taxon>Brassicaceae</taxon>
        <taxon>Brassiceae</taxon>
        <taxon>Brassica</taxon>
    </lineage>
</organism>
<evidence type="ECO:0008006" key="4">
    <source>
        <dbReference type="Google" id="ProtNLM"/>
    </source>
</evidence>
<name>A0ABQ7CCG7_BRACR</name>
<feature type="compositionally biased region" description="Low complexity" evidence="1">
    <location>
        <begin position="33"/>
        <end position="47"/>
    </location>
</feature>
<reference evidence="2 3" key="1">
    <citation type="journal article" date="2020" name="BMC Genomics">
        <title>Intraspecific diversification of the crop wild relative Brassica cretica Lam. using demographic model selection.</title>
        <authorList>
            <person name="Kioukis A."/>
            <person name="Michalopoulou V.A."/>
            <person name="Briers L."/>
            <person name="Pirintsos S."/>
            <person name="Studholme D.J."/>
            <person name="Pavlidis P."/>
            <person name="Sarris P.F."/>
        </authorList>
    </citation>
    <scope>NUCLEOTIDE SEQUENCE [LARGE SCALE GENOMIC DNA]</scope>
    <source>
        <strain evidence="3">cv. PFS-1207/04</strain>
    </source>
</reference>
<evidence type="ECO:0000313" key="3">
    <source>
        <dbReference type="Proteomes" id="UP000266723"/>
    </source>
</evidence>
<accession>A0ABQ7CCG7</accession>
<keyword evidence="3" id="KW-1185">Reference proteome</keyword>
<proteinExistence type="predicted"/>
<feature type="region of interest" description="Disordered" evidence="1">
    <location>
        <begin position="25"/>
        <end position="57"/>
    </location>
</feature>
<evidence type="ECO:0000313" key="2">
    <source>
        <dbReference type="EMBL" id="KAF3549559.1"/>
    </source>
</evidence>
<protein>
    <recommendedName>
        <fullName evidence="4">Ig-like domain-containing protein</fullName>
    </recommendedName>
</protein>
<dbReference type="EMBL" id="QGKV02000832">
    <property type="protein sequence ID" value="KAF3549559.1"/>
    <property type="molecule type" value="Genomic_DNA"/>
</dbReference>
<gene>
    <name evidence="2" type="ORF">DY000_02009713</name>
</gene>
<evidence type="ECO:0000256" key="1">
    <source>
        <dbReference type="SAM" id="MobiDB-lite"/>
    </source>
</evidence>